<dbReference type="Proteomes" id="UP001201163">
    <property type="component" value="Unassembled WGS sequence"/>
</dbReference>
<dbReference type="Pfam" id="PF02770">
    <property type="entry name" value="Acyl-CoA_dh_M"/>
    <property type="match status" value="1"/>
</dbReference>
<evidence type="ECO:0000313" key="9">
    <source>
        <dbReference type="EMBL" id="KAH8998695.1"/>
    </source>
</evidence>
<dbReference type="SUPFAM" id="SSF47203">
    <property type="entry name" value="Acyl-CoA dehydrogenase C-terminal domain-like"/>
    <property type="match status" value="1"/>
</dbReference>
<keyword evidence="2 4" id="KW-0285">Flavoprotein</keyword>
<dbReference type="SUPFAM" id="SSF56645">
    <property type="entry name" value="Acyl-CoA dehydrogenase NM domain-like"/>
    <property type="match status" value="1"/>
</dbReference>
<keyword evidence="4" id="KW-0560">Oxidoreductase</keyword>
<protein>
    <submittedName>
        <fullName evidence="9">Acyl-CoA dehydrogenase/oxidase</fullName>
    </submittedName>
</protein>
<dbReference type="EMBL" id="JAKELL010000005">
    <property type="protein sequence ID" value="KAH8998695.1"/>
    <property type="molecule type" value="Genomic_DNA"/>
</dbReference>
<dbReference type="PANTHER" id="PTHR42707:SF2">
    <property type="entry name" value="ACD11 DEHYDROGENASE"/>
    <property type="match status" value="1"/>
</dbReference>
<dbReference type="Gene3D" id="1.20.140.10">
    <property type="entry name" value="Butyryl-CoA Dehydrogenase, subunit A, domain 3"/>
    <property type="match status" value="1"/>
</dbReference>
<reference evidence="9" key="1">
    <citation type="submission" date="2022-01" db="EMBL/GenBank/DDBJ databases">
        <title>Comparative genomics reveals a dynamic genome evolution in the ectomycorrhizal milk-cap (Lactarius) mushrooms.</title>
        <authorList>
            <consortium name="DOE Joint Genome Institute"/>
            <person name="Lebreton A."/>
            <person name="Tang N."/>
            <person name="Kuo A."/>
            <person name="LaButti K."/>
            <person name="Drula E."/>
            <person name="Barry K."/>
            <person name="Clum A."/>
            <person name="Lipzen A."/>
            <person name="Mousain D."/>
            <person name="Ng V."/>
            <person name="Wang R."/>
            <person name="Wang X."/>
            <person name="Dai Y."/>
            <person name="Henrissat B."/>
            <person name="Grigoriev I.V."/>
            <person name="Guerin-Laguette A."/>
            <person name="Yu F."/>
            <person name="Martin F.M."/>
        </authorList>
    </citation>
    <scope>NUCLEOTIDE SEQUENCE</scope>
    <source>
        <strain evidence="9">QP</strain>
    </source>
</reference>
<dbReference type="InterPro" id="IPR009075">
    <property type="entry name" value="AcylCo_DH/oxidase_C"/>
</dbReference>
<dbReference type="Gene3D" id="2.40.110.20">
    <property type="match status" value="1"/>
</dbReference>
<sequence>MRIEEGFQQTPFSDEEPYTTDPVIPALLNRLFPKSVYHELEPDFRRFERVIVTSIRSMGELVAPPYLTQYDQWGRRVDILHTSEGWRGLRAICQEEGIVAIPYERKHGEYSRIHAFSKLLLMAGDNQVIDCPLSMSDGCARVIELYGTKDMRENIYPRLVSRDPAIAFTAGQWMTERPGGSDVSQTETKATPSRRSAHSLGETYILDGFKWFSSATDSNVSVALARTGTAEQGSRGLSLFLVPLRLPLFHGLASPISNNIYVHRLKDKLGTRAVPTAELSLEGAEAYLIGSPGAGVKHIVPVLGITRIHSAVGSIGALRRGLVIASSFASVRRIEGGRRCLSESPLHVAELAKISLTYRALAHMTFGVAHLLGKSECRTATADDELRLRLLTPVVKGFSAEKAMVALEECMASLGGQGYMEENVIARLIRDTLVEKIWEGTITVMALDVLRTAQTVGALDAYLNWARALLSSVPETLRKHIKAPLSNLLAALEELPSAYKNPAPDLIPRSAFYLLSQVTVSLYLLEHAIWSHTNATTQSGVDIEAFSRWVEDCGLAVAREEVRKALKAGLNRSRMDTELVYGGYNRAKL</sequence>
<dbReference type="Gene3D" id="6.10.250.600">
    <property type="match status" value="1"/>
</dbReference>
<keyword evidence="10" id="KW-1185">Reference proteome</keyword>
<dbReference type="Pfam" id="PF18158">
    <property type="entry name" value="AidB_N"/>
    <property type="match status" value="1"/>
</dbReference>
<dbReference type="Pfam" id="PF00441">
    <property type="entry name" value="Acyl-CoA_dh_1"/>
    <property type="match status" value="1"/>
</dbReference>
<feature type="region of interest" description="Disordered" evidence="5">
    <location>
        <begin position="176"/>
        <end position="195"/>
    </location>
</feature>
<gene>
    <name evidence="9" type="ORF">EDB92DRAFT_1201087</name>
</gene>
<evidence type="ECO:0000256" key="5">
    <source>
        <dbReference type="SAM" id="MobiDB-lite"/>
    </source>
</evidence>
<name>A0AAD4LMZ9_9AGAM</name>
<dbReference type="InterPro" id="IPR006091">
    <property type="entry name" value="Acyl-CoA_Oxase/DH_mid-dom"/>
</dbReference>
<evidence type="ECO:0000256" key="1">
    <source>
        <dbReference type="ARBA" id="ARBA00009347"/>
    </source>
</evidence>
<dbReference type="InterPro" id="IPR041504">
    <property type="entry name" value="AidB_N"/>
</dbReference>
<comment type="cofactor">
    <cofactor evidence="4">
        <name>FAD</name>
        <dbReference type="ChEBI" id="CHEBI:57692"/>
    </cofactor>
</comment>
<evidence type="ECO:0000256" key="4">
    <source>
        <dbReference type="RuleBase" id="RU362125"/>
    </source>
</evidence>
<evidence type="ECO:0000313" key="10">
    <source>
        <dbReference type="Proteomes" id="UP001201163"/>
    </source>
</evidence>
<feature type="domain" description="Acyl-CoA oxidase/dehydrogenase middle" evidence="7">
    <location>
        <begin position="172"/>
        <end position="282"/>
    </location>
</feature>
<proteinExistence type="inferred from homology"/>
<evidence type="ECO:0000256" key="2">
    <source>
        <dbReference type="ARBA" id="ARBA00022630"/>
    </source>
</evidence>
<dbReference type="GO" id="GO:0003995">
    <property type="term" value="F:acyl-CoA dehydrogenase activity"/>
    <property type="evidence" value="ECO:0007669"/>
    <property type="project" value="TreeGrafter"/>
</dbReference>
<dbReference type="PANTHER" id="PTHR42707">
    <property type="entry name" value="ACYL-COA DEHYDROGENASE"/>
    <property type="match status" value="1"/>
</dbReference>
<comment type="similarity">
    <text evidence="1 4">Belongs to the acyl-CoA dehydrogenase family.</text>
</comment>
<keyword evidence="3 4" id="KW-0274">FAD</keyword>
<evidence type="ECO:0000259" key="7">
    <source>
        <dbReference type="Pfam" id="PF02770"/>
    </source>
</evidence>
<feature type="compositionally biased region" description="Polar residues" evidence="5">
    <location>
        <begin position="182"/>
        <end position="194"/>
    </location>
</feature>
<dbReference type="InterPro" id="IPR052904">
    <property type="entry name" value="Acyl-CoA_dehydrogenase-like"/>
</dbReference>
<dbReference type="InterPro" id="IPR036250">
    <property type="entry name" value="AcylCo_DH-like_C"/>
</dbReference>
<accession>A0AAD4LMZ9</accession>
<comment type="caution">
    <text evidence="9">The sequence shown here is derived from an EMBL/GenBank/DDBJ whole genome shotgun (WGS) entry which is preliminary data.</text>
</comment>
<evidence type="ECO:0000256" key="3">
    <source>
        <dbReference type="ARBA" id="ARBA00022827"/>
    </source>
</evidence>
<organism evidence="9 10">
    <name type="scientific">Lactarius akahatsu</name>
    <dbReference type="NCBI Taxonomy" id="416441"/>
    <lineage>
        <taxon>Eukaryota</taxon>
        <taxon>Fungi</taxon>
        <taxon>Dikarya</taxon>
        <taxon>Basidiomycota</taxon>
        <taxon>Agaricomycotina</taxon>
        <taxon>Agaricomycetes</taxon>
        <taxon>Russulales</taxon>
        <taxon>Russulaceae</taxon>
        <taxon>Lactarius</taxon>
    </lineage>
</organism>
<feature type="domain" description="Adaptive response protein AidB N-terminal" evidence="8">
    <location>
        <begin position="9"/>
        <end position="162"/>
    </location>
</feature>
<evidence type="ECO:0000259" key="8">
    <source>
        <dbReference type="Pfam" id="PF18158"/>
    </source>
</evidence>
<dbReference type="InterPro" id="IPR009100">
    <property type="entry name" value="AcylCoA_DH/oxidase_NM_dom_sf"/>
</dbReference>
<evidence type="ECO:0000259" key="6">
    <source>
        <dbReference type="Pfam" id="PF00441"/>
    </source>
</evidence>
<feature type="domain" description="Acyl-CoA dehydrogenase/oxidase C-terminal" evidence="6">
    <location>
        <begin position="294"/>
        <end position="451"/>
    </location>
</feature>
<dbReference type="AlphaFoldDB" id="A0AAD4LMZ9"/>